<protein>
    <submittedName>
        <fullName evidence="3">Uncharacterized protein</fullName>
    </submittedName>
</protein>
<feature type="compositionally biased region" description="Basic and acidic residues" evidence="2">
    <location>
        <begin position="1"/>
        <end position="15"/>
    </location>
</feature>
<dbReference type="PANTHER" id="PTHR46579:SF1">
    <property type="entry name" value="F5_8 TYPE C DOMAIN-CONTAINING PROTEIN"/>
    <property type="match status" value="1"/>
</dbReference>
<dbReference type="PROSITE" id="PS00482">
    <property type="entry name" value="DIHYDROOROTASE_1"/>
    <property type="match status" value="1"/>
</dbReference>
<organism evidence="3 4">
    <name type="scientific">Rotaria magnacalcarata</name>
    <dbReference type="NCBI Taxonomy" id="392030"/>
    <lineage>
        <taxon>Eukaryota</taxon>
        <taxon>Metazoa</taxon>
        <taxon>Spiralia</taxon>
        <taxon>Gnathifera</taxon>
        <taxon>Rotifera</taxon>
        <taxon>Eurotatoria</taxon>
        <taxon>Bdelloidea</taxon>
        <taxon>Philodinida</taxon>
        <taxon>Philodinidae</taxon>
        <taxon>Rotaria</taxon>
    </lineage>
</organism>
<dbReference type="GO" id="GO:0016812">
    <property type="term" value="F:hydrolase activity, acting on carbon-nitrogen (but not peptide) bonds, in cyclic amides"/>
    <property type="evidence" value="ECO:0007669"/>
    <property type="project" value="InterPro"/>
</dbReference>
<proteinExistence type="predicted"/>
<comment type="caution">
    <text evidence="3">The sequence shown here is derived from an EMBL/GenBank/DDBJ whole genome shotgun (WGS) entry which is preliminary data.</text>
</comment>
<dbReference type="PANTHER" id="PTHR46579">
    <property type="entry name" value="F5/8 TYPE C DOMAIN-CONTAINING PROTEIN-RELATED"/>
    <property type="match status" value="1"/>
</dbReference>
<accession>A0A815I465</accession>
<evidence type="ECO:0000313" key="3">
    <source>
        <dbReference type="EMBL" id="CAF1363358.1"/>
    </source>
</evidence>
<gene>
    <name evidence="3" type="ORF">KQP761_LOCUS7840</name>
</gene>
<dbReference type="Proteomes" id="UP000663834">
    <property type="component" value="Unassembled WGS sequence"/>
</dbReference>
<feature type="region of interest" description="Disordered" evidence="2">
    <location>
        <begin position="1"/>
        <end position="37"/>
    </location>
</feature>
<evidence type="ECO:0000313" key="4">
    <source>
        <dbReference type="Proteomes" id="UP000663834"/>
    </source>
</evidence>
<sequence>MKNLNEEADTKDRDAATSNIIPDTDTTSTNSNQNENITSIPTESWSSILNNAIHEIEKFSADSGRRIEAIDISVALIILKARHRLSNKCLSDILKLLRILGVPNVPTSLWKCKKLMRKQSTGHLCTKKRSICPSCEHMPDEVNCCNQCDIDYDTIVPTPHIPVFYHFDIGLQLESILLHTSDFVFQDLSLTSSKIMHDIVDGSFYRNHFKQETDSFITLTMNIDGVHPCIVDELKCLEAGHMFQLRTADGENMKEIFVKVFLITSCCDKPAQCLVQCLPEPTARFGCGRCEIKGDVVETEGGGHVTSFAIDANQQLIRRSNERYDELLETMKLNNEELESLTIRRDIQNATLRHKQSEKGLKRPCILRELKHFDVGQSFVVDSLHNIYLGVFKRLLKLWLKPLYKSELWSICTHLSSLAVALKRVKFPSTTTRHPRSLLDYKKFKANELRVVLLCGYPIFEKFMHKKYYDHFKQLVLAVHLAESRALTEKDVEAAHNLSHNFLLQFPNLYGKRHNVQVIHSLMHLSESIRDFGPLTNYTTFNFESLLGLLTRSTKSTSRHALEMMNNLLYLRDAHLHLRDPEICASLGKFLLSLINNCHTADQSSPLIKVQHLLNISDPRITELFSGAVQFYSSVFIGRIRLTTSNYSRKKNADDSSIVYRAGDEVHYGRIDRIFTVDGGDVLFQIFSLASSTHFTCETADEEYDYNEIEMGMISAGTTTCIIKAKQIIEKCVFYLQPNSYATFVRFPNLVESS</sequence>
<feature type="compositionally biased region" description="Low complexity" evidence="2">
    <location>
        <begin position="17"/>
        <end position="37"/>
    </location>
</feature>
<dbReference type="InterPro" id="IPR002195">
    <property type="entry name" value="Dihydroorotase_CS"/>
</dbReference>
<reference evidence="3" key="1">
    <citation type="submission" date="2021-02" db="EMBL/GenBank/DDBJ databases">
        <authorList>
            <person name="Nowell W R."/>
        </authorList>
    </citation>
    <scope>NUCLEOTIDE SEQUENCE</scope>
</reference>
<keyword evidence="1" id="KW-0175">Coiled coil</keyword>
<dbReference type="EMBL" id="CAJNOW010002785">
    <property type="protein sequence ID" value="CAF1363358.1"/>
    <property type="molecule type" value="Genomic_DNA"/>
</dbReference>
<name>A0A815I465_9BILA</name>
<evidence type="ECO:0000256" key="2">
    <source>
        <dbReference type="SAM" id="MobiDB-lite"/>
    </source>
</evidence>
<dbReference type="AlphaFoldDB" id="A0A815I465"/>
<dbReference type="OrthoDB" id="6613079at2759"/>
<evidence type="ECO:0000256" key="1">
    <source>
        <dbReference type="SAM" id="Coils"/>
    </source>
</evidence>
<feature type="coiled-coil region" evidence="1">
    <location>
        <begin position="317"/>
        <end position="344"/>
    </location>
</feature>